<evidence type="ECO:0000313" key="4">
    <source>
        <dbReference type="EMBL" id="KCV67894.1"/>
    </source>
</evidence>
<keyword evidence="2" id="KW-0472">Membrane</keyword>
<dbReference type="InterPro" id="IPR023393">
    <property type="entry name" value="START-like_dom_sf"/>
</dbReference>
<feature type="transmembrane region" description="Helical" evidence="2">
    <location>
        <begin position="619"/>
        <end position="640"/>
    </location>
</feature>
<evidence type="ECO:0000259" key="3">
    <source>
        <dbReference type="PROSITE" id="PS50848"/>
    </source>
</evidence>
<dbReference type="EMBL" id="KB932212">
    <property type="protein sequence ID" value="KCV67894.1"/>
    <property type="molecule type" value="Genomic_DNA"/>
</dbReference>
<proteinExistence type="predicted"/>
<dbReference type="PANTHER" id="PTHR19308:SF14">
    <property type="entry name" value="START DOMAIN-CONTAINING PROTEIN"/>
    <property type="match status" value="1"/>
</dbReference>
<dbReference type="Pfam" id="PF01852">
    <property type="entry name" value="START"/>
    <property type="match status" value="1"/>
</dbReference>
<dbReference type="PROSITE" id="PS50848">
    <property type="entry name" value="START"/>
    <property type="match status" value="1"/>
</dbReference>
<feature type="compositionally biased region" description="Gly residues" evidence="1">
    <location>
        <begin position="541"/>
        <end position="552"/>
    </location>
</feature>
<dbReference type="PANTHER" id="PTHR19308">
    <property type="entry name" value="PHOSPHATIDYLCHOLINE TRANSFER PROTEIN"/>
    <property type="match status" value="1"/>
</dbReference>
<dbReference type="Proteomes" id="UP000030693">
    <property type="component" value="Unassembled WGS sequence"/>
</dbReference>
<gene>
    <name evidence="4" type="ORF">H696_05623</name>
</gene>
<feature type="transmembrane region" description="Helical" evidence="2">
    <location>
        <begin position="23"/>
        <end position="45"/>
    </location>
</feature>
<feature type="domain" description="START" evidence="3">
    <location>
        <begin position="199"/>
        <end position="431"/>
    </location>
</feature>
<dbReference type="InterPro" id="IPR051213">
    <property type="entry name" value="START_lipid_transfer"/>
</dbReference>
<keyword evidence="5" id="KW-1185">Reference proteome</keyword>
<dbReference type="GO" id="GO:0005737">
    <property type="term" value="C:cytoplasm"/>
    <property type="evidence" value="ECO:0007669"/>
    <property type="project" value="UniProtKB-ARBA"/>
</dbReference>
<reference evidence="4" key="1">
    <citation type="submission" date="2013-04" db="EMBL/GenBank/DDBJ databases">
        <title>The Genome Sequence of Fonticula alba ATCC 38817.</title>
        <authorList>
            <consortium name="The Broad Institute Genomics Platform"/>
            <person name="Russ C."/>
            <person name="Cuomo C."/>
            <person name="Burger G."/>
            <person name="Gray M.W."/>
            <person name="Holland P.W.H."/>
            <person name="King N."/>
            <person name="Lang F.B.F."/>
            <person name="Roger A.J."/>
            <person name="Ruiz-Trillo I."/>
            <person name="Brown M."/>
            <person name="Walker B."/>
            <person name="Young S."/>
            <person name="Zeng Q."/>
            <person name="Gargeya S."/>
            <person name="Fitzgerald M."/>
            <person name="Haas B."/>
            <person name="Abouelleil A."/>
            <person name="Allen A.W."/>
            <person name="Alvarado L."/>
            <person name="Arachchi H.M."/>
            <person name="Berlin A.M."/>
            <person name="Chapman S.B."/>
            <person name="Gainer-Dewar J."/>
            <person name="Goldberg J."/>
            <person name="Griggs A."/>
            <person name="Gujja S."/>
            <person name="Hansen M."/>
            <person name="Howarth C."/>
            <person name="Imamovic A."/>
            <person name="Ireland A."/>
            <person name="Larimer J."/>
            <person name="McCowan C."/>
            <person name="Murphy C."/>
            <person name="Pearson M."/>
            <person name="Poon T.W."/>
            <person name="Priest M."/>
            <person name="Roberts A."/>
            <person name="Saif S."/>
            <person name="Shea T."/>
            <person name="Sisk P."/>
            <person name="Sykes S."/>
            <person name="Wortman J."/>
            <person name="Nusbaum C."/>
            <person name="Birren B."/>
        </authorList>
    </citation>
    <scope>NUCLEOTIDE SEQUENCE [LARGE SCALE GENOMIC DNA]</scope>
    <source>
        <strain evidence="4">ATCC 38817</strain>
    </source>
</reference>
<organism evidence="4">
    <name type="scientific">Fonticula alba</name>
    <name type="common">Slime mold</name>
    <dbReference type="NCBI Taxonomy" id="691883"/>
    <lineage>
        <taxon>Eukaryota</taxon>
        <taxon>Rotosphaerida</taxon>
        <taxon>Fonticulaceae</taxon>
        <taxon>Fonticula</taxon>
    </lineage>
</organism>
<dbReference type="SUPFAM" id="SSF55961">
    <property type="entry name" value="Bet v1-like"/>
    <property type="match status" value="1"/>
</dbReference>
<feature type="region of interest" description="Disordered" evidence="1">
    <location>
        <begin position="490"/>
        <end position="515"/>
    </location>
</feature>
<dbReference type="RefSeq" id="XP_009497714.1">
    <property type="nucleotide sequence ID" value="XM_009499439.1"/>
</dbReference>
<feature type="compositionally biased region" description="Low complexity" evidence="1">
    <location>
        <begin position="113"/>
        <end position="132"/>
    </location>
</feature>
<protein>
    <recommendedName>
        <fullName evidence="3">START domain-containing protein</fullName>
    </recommendedName>
</protein>
<feature type="transmembrane region" description="Helical" evidence="2">
    <location>
        <begin position="57"/>
        <end position="81"/>
    </location>
</feature>
<name>A0A058Z0V9_FONAL</name>
<feature type="region of interest" description="Disordered" evidence="1">
    <location>
        <begin position="103"/>
        <end position="159"/>
    </location>
</feature>
<accession>A0A058Z0V9</accession>
<evidence type="ECO:0000256" key="1">
    <source>
        <dbReference type="SAM" id="MobiDB-lite"/>
    </source>
</evidence>
<feature type="region of interest" description="Disordered" evidence="1">
    <location>
        <begin position="529"/>
        <end position="552"/>
    </location>
</feature>
<dbReference type="AlphaFoldDB" id="A0A058Z0V9"/>
<dbReference type="eggNOG" id="ENOG502S84K">
    <property type="taxonomic scope" value="Eukaryota"/>
</dbReference>
<sequence>MSSLLAGLMSAARQPWTESWPSWLLLPGTFLAGVCFSLLALLLSMPLVSDPSYRDTVSLIFSIASQTSSSLVIAAVVYFLASSYFMPAVSRLGAPCTATTPVSSPPVAGLLDSPGGSQAMSPSSGSSSSSGSVDLPAGGPVATAAEPLPSINDHDAWRRDPADPITRIRPLFVPLSETFDLSEALGSKDPGLPAPLPAVDARVADMLESSYNGRRELLALISKAKEGWITILETSNLRVLRRIPSATDNAKNSQCYRVDALLSNTTLTCFDYMTDTSRRADWDDMCQTSRVVETPGPGLTVAQAVTRPVMLTSSREAVLLTWSSRTNACFESPFGDPLLGPSDAPEVMVNVTQSIDHPACPPAPGVIRLQAGVAGLVARDYPSRPGWCETVQILGGDPGGSVPVFVLQFVATKAMPRMMRRLSECVNRQSNIETQALAYRQQVLAAAAQQRSLRSADTSGLSSSTSSASTYTAPSLSGLLTQSGLQSTDPSSSLLVDMLTSNSGGGGMSSSSSSAPMGTAFGAAAGGRYLSSEGGPHHRGGPGVGGGSALVPPGGGLAPGQGVFVSSKAGSAGAAGAAGGVNAGSGSIAPFAVNPNLPFSRDTAFSAGPVNSLSSVRRALVFAQPFAIAVIYVISVLRAVSLLKRLLATRGLTPALVARFIEPLLSAVRNIGAALTPSSRLRLRGG</sequence>
<dbReference type="Gene3D" id="3.30.530.20">
    <property type="match status" value="1"/>
</dbReference>
<dbReference type="STRING" id="691883.A0A058Z0V9"/>
<keyword evidence="2" id="KW-0812">Transmembrane</keyword>
<keyword evidence="2" id="KW-1133">Transmembrane helix</keyword>
<evidence type="ECO:0000256" key="2">
    <source>
        <dbReference type="SAM" id="Phobius"/>
    </source>
</evidence>
<dbReference type="InterPro" id="IPR002913">
    <property type="entry name" value="START_lipid-bd_dom"/>
</dbReference>
<evidence type="ECO:0000313" key="5">
    <source>
        <dbReference type="Proteomes" id="UP000030693"/>
    </source>
</evidence>
<dbReference type="GO" id="GO:0008289">
    <property type="term" value="F:lipid binding"/>
    <property type="evidence" value="ECO:0007669"/>
    <property type="project" value="InterPro"/>
</dbReference>
<dbReference type="GeneID" id="20530348"/>
<dbReference type="OrthoDB" id="333905at2759"/>